<organism evidence="1 2">
    <name type="scientific">Rotaria sordida</name>
    <dbReference type="NCBI Taxonomy" id="392033"/>
    <lineage>
        <taxon>Eukaryota</taxon>
        <taxon>Metazoa</taxon>
        <taxon>Spiralia</taxon>
        <taxon>Gnathifera</taxon>
        <taxon>Rotifera</taxon>
        <taxon>Eurotatoria</taxon>
        <taxon>Bdelloidea</taxon>
        <taxon>Philodinida</taxon>
        <taxon>Philodinidae</taxon>
        <taxon>Rotaria</taxon>
    </lineage>
</organism>
<accession>A0A819LXK0</accession>
<reference evidence="1" key="1">
    <citation type="submission" date="2021-02" db="EMBL/GenBank/DDBJ databases">
        <authorList>
            <person name="Nowell W R."/>
        </authorList>
    </citation>
    <scope>NUCLEOTIDE SEQUENCE</scope>
</reference>
<dbReference type="Proteomes" id="UP000663836">
    <property type="component" value="Unassembled WGS sequence"/>
</dbReference>
<name>A0A819LXK0_9BILA</name>
<dbReference type="EMBL" id="CAJOBD010003870">
    <property type="protein sequence ID" value="CAF3970021.1"/>
    <property type="molecule type" value="Genomic_DNA"/>
</dbReference>
<dbReference type="AlphaFoldDB" id="A0A819LXK0"/>
<comment type="caution">
    <text evidence="1">The sequence shown here is derived from an EMBL/GenBank/DDBJ whole genome shotgun (WGS) entry which is preliminary data.</text>
</comment>
<evidence type="ECO:0000313" key="2">
    <source>
        <dbReference type="Proteomes" id="UP000663836"/>
    </source>
</evidence>
<evidence type="ECO:0000313" key="1">
    <source>
        <dbReference type="EMBL" id="CAF3970021.1"/>
    </source>
</evidence>
<proteinExistence type="predicted"/>
<gene>
    <name evidence="1" type="ORF">JBS370_LOCUS24581</name>
</gene>
<sequence>MSSLLISIQSLLSPNPYHDEPDFEQNPFGERHGSFQYLSILTHLQQLKSKLEINKLSNRITTLDEIFSADDGDVQ</sequence>
<protein>
    <submittedName>
        <fullName evidence="1">Uncharacterized protein</fullName>
    </submittedName>
</protein>